<protein>
    <recommendedName>
        <fullName evidence="3">Altered inheritance of mitochondria protein 24, mitochondrial</fullName>
    </recommendedName>
</protein>
<sequence length="267" mass="29902">MIRSRGFCICKGLQVRRLTSVSQIRESNLTGHLFEKKLGNGSGPFIEIPEMEKLPRSSVLFKLPRNTTIHGNINNISLIDVSTASEVPTIEPLLRVVDNKTNLPRLESNSRAMNLVADTAVPTSHVQFIKLEDYTAGITLNANAGATVLYYNGEVRRTPIHENKHLKLTNVLGYGIIGFKSNIGPIQQIKLDKEDVITVFNNSLLGMERSCTVQHTEELKLKPQLNTNIITKGHYWLNRYYDVISSYWKPTSVDIKGPGIVLLQSMC</sequence>
<name>A0ABR4P036_9SACH</name>
<gene>
    <name evidence="1" type="ORF">RNJ44_02750</name>
</gene>
<dbReference type="EMBL" id="JBEVYD010000002">
    <property type="protein sequence ID" value="KAL3234962.1"/>
    <property type="molecule type" value="Genomic_DNA"/>
</dbReference>
<reference evidence="1 2" key="1">
    <citation type="submission" date="2024-05" db="EMBL/GenBank/DDBJ databases">
        <title>Long read based assembly of the Candida bracarensis genome reveals expanded adhesin content.</title>
        <authorList>
            <person name="Marcet-Houben M."/>
            <person name="Ksiezopolska E."/>
            <person name="Gabaldon T."/>
        </authorList>
    </citation>
    <scope>NUCLEOTIDE SEQUENCE [LARGE SCALE GENOMIC DNA]</scope>
    <source>
        <strain evidence="1 2">CBM6</strain>
    </source>
</reference>
<evidence type="ECO:0000313" key="2">
    <source>
        <dbReference type="Proteomes" id="UP001623330"/>
    </source>
</evidence>
<evidence type="ECO:0000313" key="1">
    <source>
        <dbReference type="EMBL" id="KAL3234962.1"/>
    </source>
</evidence>
<comment type="caution">
    <text evidence="1">The sequence shown here is derived from an EMBL/GenBank/DDBJ whole genome shotgun (WGS) entry which is preliminary data.</text>
</comment>
<organism evidence="1 2">
    <name type="scientific">Nakaseomyces bracarensis</name>
    <dbReference type="NCBI Taxonomy" id="273131"/>
    <lineage>
        <taxon>Eukaryota</taxon>
        <taxon>Fungi</taxon>
        <taxon>Dikarya</taxon>
        <taxon>Ascomycota</taxon>
        <taxon>Saccharomycotina</taxon>
        <taxon>Saccharomycetes</taxon>
        <taxon>Saccharomycetales</taxon>
        <taxon>Saccharomycetaceae</taxon>
        <taxon>Nakaseomyces</taxon>
    </lineage>
</organism>
<accession>A0ABR4P036</accession>
<proteinExistence type="predicted"/>
<keyword evidence="2" id="KW-1185">Reference proteome</keyword>
<dbReference type="Proteomes" id="UP001623330">
    <property type="component" value="Unassembled WGS sequence"/>
</dbReference>
<evidence type="ECO:0008006" key="3">
    <source>
        <dbReference type="Google" id="ProtNLM"/>
    </source>
</evidence>